<keyword evidence="3" id="KW-0560">Oxidoreductase</keyword>
<dbReference type="GO" id="GO:0016705">
    <property type="term" value="F:oxidoreductase activity, acting on paired donors, with incorporation or reduction of molecular oxygen"/>
    <property type="evidence" value="ECO:0007669"/>
    <property type="project" value="InterPro"/>
</dbReference>
<gene>
    <name evidence="8" type="ORF">IDH44_26155</name>
</gene>
<evidence type="ECO:0000256" key="4">
    <source>
        <dbReference type="ARBA" id="ARBA00023033"/>
    </source>
</evidence>
<evidence type="ECO:0000256" key="5">
    <source>
        <dbReference type="ARBA" id="ARBA00033748"/>
    </source>
</evidence>
<feature type="binding site" evidence="6">
    <location>
        <position position="141"/>
    </location>
    <ligand>
        <name>FMN</name>
        <dbReference type="ChEBI" id="CHEBI:58210"/>
    </ligand>
</feature>
<evidence type="ECO:0000256" key="1">
    <source>
        <dbReference type="ARBA" id="ARBA00022630"/>
    </source>
</evidence>
<organism evidence="8 9">
    <name type="scientific">Paenibacillus sabuli</name>
    <dbReference type="NCBI Taxonomy" id="2772509"/>
    <lineage>
        <taxon>Bacteria</taxon>
        <taxon>Bacillati</taxon>
        <taxon>Bacillota</taxon>
        <taxon>Bacilli</taxon>
        <taxon>Bacillales</taxon>
        <taxon>Paenibacillaceae</taxon>
        <taxon>Paenibacillus</taxon>
    </lineage>
</organism>
<dbReference type="SUPFAM" id="SSF51679">
    <property type="entry name" value="Bacterial luciferase-like"/>
    <property type="match status" value="1"/>
</dbReference>
<dbReference type="InterPro" id="IPR051260">
    <property type="entry name" value="Diverse_substr_monoxygenases"/>
</dbReference>
<dbReference type="EMBL" id="JACXIZ010000090">
    <property type="protein sequence ID" value="MBD2848669.1"/>
    <property type="molecule type" value="Genomic_DNA"/>
</dbReference>
<evidence type="ECO:0000313" key="9">
    <source>
        <dbReference type="Proteomes" id="UP000621560"/>
    </source>
</evidence>
<reference evidence="8" key="1">
    <citation type="submission" date="2020-09" db="EMBL/GenBank/DDBJ databases">
        <title>A novel bacterium of genus Paenibacillus, isolated from South China Sea.</title>
        <authorList>
            <person name="Huang H."/>
            <person name="Mo K."/>
            <person name="Hu Y."/>
        </authorList>
    </citation>
    <scope>NUCLEOTIDE SEQUENCE</scope>
    <source>
        <strain evidence="8">IB182496</strain>
    </source>
</reference>
<evidence type="ECO:0000256" key="6">
    <source>
        <dbReference type="PIRSR" id="PIRSR000337-1"/>
    </source>
</evidence>
<evidence type="ECO:0000313" key="8">
    <source>
        <dbReference type="EMBL" id="MBD2848669.1"/>
    </source>
</evidence>
<evidence type="ECO:0000256" key="3">
    <source>
        <dbReference type="ARBA" id="ARBA00023002"/>
    </source>
</evidence>
<keyword evidence="1 6" id="KW-0285">Flavoprotein</keyword>
<protein>
    <submittedName>
        <fullName evidence="8">LLM class flavin-dependent oxidoreductase</fullName>
    </submittedName>
</protein>
<keyword evidence="9" id="KW-1185">Reference proteome</keyword>
<comment type="similarity">
    <text evidence="5">Belongs to the NtaA/SnaA/DszA monooxygenase family.</text>
</comment>
<dbReference type="Pfam" id="PF00296">
    <property type="entry name" value="Bac_luciferase"/>
    <property type="match status" value="1"/>
</dbReference>
<dbReference type="InterPro" id="IPR036661">
    <property type="entry name" value="Luciferase-like_sf"/>
</dbReference>
<dbReference type="Gene3D" id="3.20.20.30">
    <property type="entry name" value="Luciferase-like domain"/>
    <property type="match status" value="1"/>
</dbReference>
<dbReference type="InterPro" id="IPR016215">
    <property type="entry name" value="NTA_MOA"/>
</dbReference>
<dbReference type="Proteomes" id="UP000621560">
    <property type="component" value="Unassembled WGS sequence"/>
</dbReference>
<accession>A0A927GU86</accession>
<dbReference type="RefSeq" id="WP_190921764.1">
    <property type="nucleotide sequence ID" value="NZ_JACXIZ010000090.1"/>
</dbReference>
<feature type="binding site" evidence="6">
    <location>
        <position position="193"/>
    </location>
    <ligand>
        <name>FMN</name>
        <dbReference type="ChEBI" id="CHEBI:58210"/>
    </ligand>
</feature>
<dbReference type="InterPro" id="IPR011251">
    <property type="entry name" value="Luciferase-like_dom"/>
</dbReference>
<name>A0A927GU86_9BACL</name>
<dbReference type="PANTHER" id="PTHR30011">
    <property type="entry name" value="ALKANESULFONATE MONOOXYGENASE-RELATED"/>
    <property type="match status" value="1"/>
</dbReference>
<keyword evidence="2 6" id="KW-0288">FMN</keyword>
<feature type="binding site" evidence="6">
    <location>
        <position position="145"/>
    </location>
    <ligand>
        <name>FMN</name>
        <dbReference type="ChEBI" id="CHEBI:58210"/>
    </ligand>
</feature>
<dbReference type="PIRSF" id="PIRSF000337">
    <property type="entry name" value="NTA_MOA"/>
    <property type="match status" value="1"/>
</dbReference>
<evidence type="ECO:0000256" key="2">
    <source>
        <dbReference type="ARBA" id="ARBA00022643"/>
    </source>
</evidence>
<feature type="binding site" evidence="6">
    <location>
        <position position="61"/>
    </location>
    <ligand>
        <name>FMN</name>
        <dbReference type="ChEBI" id="CHEBI:58210"/>
    </ligand>
</feature>
<feature type="binding site" evidence="6">
    <location>
        <position position="91"/>
    </location>
    <ligand>
        <name>FMN</name>
        <dbReference type="ChEBI" id="CHEBI:58210"/>
    </ligand>
</feature>
<dbReference type="GO" id="GO:0004497">
    <property type="term" value="F:monooxygenase activity"/>
    <property type="evidence" value="ECO:0007669"/>
    <property type="project" value="UniProtKB-KW"/>
</dbReference>
<proteinExistence type="inferred from homology"/>
<dbReference type="PANTHER" id="PTHR30011:SF16">
    <property type="entry name" value="C2H2 FINGER DOMAIN TRANSCRIPTION FACTOR (EUROFUNG)-RELATED"/>
    <property type="match status" value="1"/>
</dbReference>
<feature type="binding site" evidence="6">
    <location>
        <position position="194"/>
    </location>
    <ligand>
        <name>FMN</name>
        <dbReference type="ChEBI" id="CHEBI:58210"/>
    </ligand>
</feature>
<sequence length="415" mass="45701">MTGNHAGRMLHLNVFVHGTGHHEAAWRHPGVVPEQTLDLAYYRGLAEVAERGRLDSLFVSDAYFGIINKLEATTLLGALAESTQRIGLIATVGTTYCEPYHLAAQLATLDRISGGRAGWNIVTSSADGTAANFGRARHPDHSERYRMAGEFVEAVKWMWQGGAAFDGEYYRAQGPYRLPVAPQGYPVLVQAGSSESGRAMGARIGEVIFTAQQTYEAAHAFYADMKGRLAGYGRSPEELVIMPGLCPIVADTEAEARELEAELGELIDMPDALRRLSTRFDADLAGYPLDGPVPLERAKAPESINALRSRQQLLLDLARDERMTLRQFVHRFAAGRGHFAFAGTAVQLADELERWFREGAADGFNIMPQLFPGGLETFVDKVVPELQERGLFRIEYEGATLREHLGLRHPLAEHV</sequence>
<evidence type="ECO:0000259" key="7">
    <source>
        <dbReference type="Pfam" id="PF00296"/>
    </source>
</evidence>
<keyword evidence="4" id="KW-0503">Monooxygenase</keyword>
<dbReference type="CDD" id="cd01095">
    <property type="entry name" value="Nitrilotriacetate_monoxgenase"/>
    <property type="match status" value="1"/>
</dbReference>
<dbReference type="AlphaFoldDB" id="A0A927GU86"/>
<feature type="domain" description="Luciferase-like" evidence="7">
    <location>
        <begin position="31"/>
        <end position="359"/>
    </location>
</feature>
<comment type="caution">
    <text evidence="8">The sequence shown here is derived from an EMBL/GenBank/DDBJ whole genome shotgun (WGS) entry which is preliminary data.</text>
</comment>